<sequence length="635" mass="73312">MSQFSALAEIIPLVIPYLAYEKHTLHSLLTVNKVCFNVAVPILYNNPFRSCFWNSPSRSNTQKILYLLLTSSKLAPERTRSTTELPDPTLDGWDLPTSPFTVNYLDYYTEINYSEWACLYDEGSFEKISGLGLAVCRSINFSVCEYNAEKLKSVCLPILDVKSYLPLATRMSSLQRLEFYWEYKKHNYIVDDRDILEMQDAIEFVKIHVETFGDTLTEIKIPNLIALKCEGDPLDVQIWNLIRTLKRPSVIEVDSPYGFCKYIQGPTVEHLRVFNGSRTNDDRLYSDWMSFVQHCPKLEKIQFFMPGPDSFKWAVERRALRVDSGLCLNNAADIKLPPLRDVDMECMFVSSLPTFRDIIYAFRDTLRNIIVKEHFLIRAESLKWDWFLPSLVKIQIENADLTLFDFESLNFCPSLEELYLIRSRCKIDSVTEFGPVLRLPNLRKIQLEFGTSYKFNFTSLEYSPLLESLTLSNDGSSILRSTDSPCSTWTWDCRLPHLKSLWLVGEPAALFQFRLLDSCPLLENLSLNLGDYHRTLTLNEILKTDVSTEHVSEVISRNEISRKRKTFYLHGFKISGETLFALLQRYMTHFADIRLYKLGDLTSTDIINATQKLAHVRDVKLSFSLTGAEIQHNGT</sequence>
<keyword evidence="2" id="KW-1185">Reference proteome</keyword>
<comment type="caution">
    <text evidence="1">The sequence shown here is derived from an EMBL/GenBank/DDBJ whole genome shotgun (WGS) entry which is preliminary data.</text>
</comment>
<evidence type="ECO:0000313" key="1">
    <source>
        <dbReference type="EMBL" id="KAK9717523.1"/>
    </source>
</evidence>
<dbReference type="SUPFAM" id="SSF52047">
    <property type="entry name" value="RNI-like"/>
    <property type="match status" value="1"/>
</dbReference>
<name>A0ABR2W233_9FUNG</name>
<dbReference type="EMBL" id="JASJQH010007137">
    <property type="protein sequence ID" value="KAK9717523.1"/>
    <property type="molecule type" value="Genomic_DNA"/>
</dbReference>
<dbReference type="Proteomes" id="UP001479436">
    <property type="component" value="Unassembled WGS sequence"/>
</dbReference>
<gene>
    <name evidence="1" type="ORF">K7432_006129</name>
</gene>
<accession>A0ABR2W233</accession>
<proteinExistence type="predicted"/>
<dbReference type="InterPro" id="IPR032675">
    <property type="entry name" value="LRR_dom_sf"/>
</dbReference>
<dbReference type="Gene3D" id="3.80.10.10">
    <property type="entry name" value="Ribonuclease Inhibitor"/>
    <property type="match status" value="1"/>
</dbReference>
<organism evidence="1 2">
    <name type="scientific">Basidiobolus ranarum</name>
    <dbReference type="NCBI Taxonomy" id="34480"/>
    <lineage>
        <taxon>Eukaryota</taxon>
        <taxon>Fungi</taxon>
        <taxon>Fungi incertae sedis</taxon>
        <taxon>Zoopagomycota</taxon>
        <taxon>Entomophthoromycotina</taxon>
        <taxon>Basidiobolomycetes</taxon>
        <taxon>Basidiobolales</taxon>
        <taxon>Basidiobolaceae</taxon>
        <taxon>Basidiobolus</taxon>
    </lineage>
</organism>
<reference evidence="1 2" key="1">
    <citation type="submission" date="2023-04" db="EMBL/GenBank/DDBJ databases">
        <title>Genome of Basidiobolus ranarum AG-B5.</title>
        <authorList>
            <person name="Stajich J.E."/>
            <person name="Carter-House D."/>
            <person name="Gryganskyi A."/>
        </authorList>
    </citation>
    <scope>NUCLEOTIDE SEQUENCE [LARGE SCALE GENOMIC DNA]</scope>
    <source>
        <strain evidence="1 2">AG-B5</strain>
    </source>
</reference>
<evidence type="ECO:0000313" key="2">
    <source>
        <dbReference type="Proteomes" id="UP001479436"/>
    </source>
</evidence>
<protein>
    <submittedName>
        <fullName evidence="1">Uncharacterized protein</fullName>
    </submittedName>
</protein>